<dbReference type="PANTHER" id="PTHR45632:SF12">
    <property type="entry name" value="KELCH-LIKE PROTEIN 15"/>
    <property type="match status" value="1"/>
</dbReference>
<dbReference type="Proteomes" id="UP001239994">
    <property type="component" value="Unassembled WGS sequence"/>
</dbReference>
<organism evidence="10 11">
    <name type="scientific">Electrophorus voltai</name>
    <dbReference type="NCBI Taxonomy" id="2609070"/>
    <lineage>
        <taxon>Eukaryota</taxon>
        <taxon>Metazoa</taxon>
        <taxon>Chordata</taxon>
        <taxon>Craniata</taxon>
        <taxon>Vertebrata</taxon>
        <taxon>Euteleostomi</taxon>
        <taxon>Actinopterygii</taxon>
        <taxon>Neopterygii</taxon>
        <taxon>Teleostei</taxon>
        <taxon>Ostariophysi</taxon>
        <taxon>Gymnotiformes</taxon>
        <taxon>Gymnotoidei</taxon>
        <taxon>Gymnotidae</taxon>
        <taxon>Electrophorus</taxon>
    </lineage>
</organism>
<dbReference type="CDD" id="cd18454">
    <property type="entry name" value="BACK_KLHL15"/>
    <property type="match status" value="1"/>
</dbReference>
<dbReference type="Gene3D" id="1.25.40.420">
    <property type="match status" value="1"/>
</dbReference>
<dbReference type="Pfam" id="PF01738">
    <property type="entry name" value="DLH"/>
    <property type="match status" value="1"/>
</dbReference>
<dbReference type="SUPFAM" id="SSF53474">
    <property type="entry name" value="alpha/beta-Hydrolases"/>
    <property type="match status" value="1"/>
</dbReference>
<keyword evidence="7" id="KW-0539">Nucleus</keyword>
<dbReference type="EMBL" id="JAROKS010000001">
    <property type="protein sequence ID" value="KAK1806230.1"/>
    <property type="molecule type" value="Genomic_DNA"/>
</dbReference>
<feature type="region of interest" description="Disordered" evidence="8">
    <location>
        <begin position="1"/>
        <end position="46"/>
    </location>
</feature>
<dbReference type="GO" id="GO:0016787">
    <property type="term" value="F:hydrolase activity"/>
    <property type="evidence" value="ECO:0007669"/>
    <property type="project" value="InterPro"/>
</dbReference>
<dbReference type="GO" id="GO:0031463">
    <property type="term" value="C:Cul3-RING ubiquitin ligase complex"/>
    <property type="evidence" value="ECO:0007669"/>
    <property type="project" value="InterPro"/>
</dbReference>
<keyword evidence="11" id="KW-1185">Reference proteome</keyword>
<proteinExistence type="predicted"/>
<keyword evidence="6" id="KW-0833">Ubl conjugation pathway</keyword>
<evidence type="ECO:0000256" key="4">
    <source>
        <dbReference type="ARBA" id="ARBA00022441"/>
    </source>
</evidence>
<dbReference type="InterPro" id="IPR000210">
    <property type="entry name" value="BTB/POZ_dom"/>
</dbReference>
<evidence type="ECO:0000256" key="5">
    <source>
        <dbReference type="ARBA" id="ARBA00022737"/>
    </source>
</evidence>
<dbReference type="SMART" id="SM00225">
    <property type="entry name" value="BTB"/>
    <property type="match status" value="1"/>
</dbReference>
<dbReference type="GO" id="GO:0005634">
    <property type="term" value="C:nucleus"/>
    <property type="evidence" value="ECO:0007669"/>
    <property type="project" value="UniProtKB-SubCell"/>
</dbReference>
<dbReference type="InterPro" id="IPR011333">
    <property type="entry name" value="SKP1/BTB/POZ_sf"/>
</dbReference>
<dbReference type="CDD" id="cd18244">
    <property type="entry name" value="BTB_POZ_KLHL15"/>
    <property type="match status" value="1"/>
</dbReference>
<dbReference type="FunFam" id="2.120.10.80:FF:000014">
    <property type="entry name" value="Kelch-like protein 15"/>
    <property type="match status" value="1"/>
</dbReference>
<dbReference type="Pfam" id="PF00651">
    <property type="entry name" value="BTB"/>
    <property type="match status" value="1"/>
</dbReference>
<dbReference type="SMART" id="SM00612">
    <property type="entry name" value="Kelch"/>
    <property type="match status" value="5"/>
</dbReference>
<evidence type="ECO:0000256" key="2">
    <source>
        <dbReference type="ARBA" id="ARBA00004906"/>
    </source>
</evidence>
<dbReference type="InterPro" id="IPR015915">
    <property type="entry name" value="Kelch-typ_b-propeller"/>
</dbReference>
<dbReference type="PROSITE" id="PS50097">
    <property type="entry name" value="BTB"/>
    <property type="match status" value="1"/>
</dbReference>
<dbReference type="GO" id="GO:0071630">
    <property type="term" value="P:nuclear protein quality control by the ubiquitin-proteasome system"/>
    <property type="evidence" value="ECO:0007669"/>
    <property type="project" value="TreeGrafter"/>
</dbReference>
<dbReference type="SUPFAM" id="SSF54695">
    <property type="entry name" value="POZ domain"/>
    <property type="match status" value="1"/>
</dbReference>
<dbReference type="PANTHER" id="PTHR45632">
    <property type="entry name" value="LD33804P"/>
    <property type="match status" value="1"/>
</dbReference>
<evidence type="ECO:0000256" key="8">
    <source>
        <dbReference type="SAM" id="MobiDB-lite"/>
    </source>
</evidence>
<dbReference type="GO" id="GO:0016567">
    <property type="term" value="P:protein ubiquitination"/>
    <property type="evidence" value="ECO:0007669"/>
    <property type="project" value="InterPro"/>
</dbReference>
<keyword evidence="4" id="KW-0880">Kelch repeat</keyword>
<dbReference type="AlphaFoldDB" id="A0AAD8ZWF1"/>
<dbReference type="Gene3D" id="2.120.10.80">
    <property type="entry name" value="Kelch-type beta propeller"/>
    <property type="match status" value="1"/>
</dbReference>
<feature type="domain" description="BTB" evidence="9">
    <location>
        <begin position="86"/>
        <end position="153"/>
    </location>
</feature>
<sequence>MSEGSKRGCVESHRQVKCASNTPEQGKHKQRKCDLPLGVSAEPSTGPEEAAKRCLMAGDVEVYLSQVHDGSVSSGFRALYEERLLLDVTLLIEEHHFQAHKALLATQSDYFRVMFTADMRERDQDKIHMKGLTAAGFGHVLRFMYYGSLELSMPTVQEILQAAMYVQLTEAVEFCCSFLLAKICLENCAEVMRLLDDFSVGVEGVQEQLDAFLLENFVPLMARPDFLSYLNLEKLMAYLGSDRLSRFAELELYEAVQAWLRHDRRRWRHTDAVVQNLRFCLMTPTQVFEKVSAGGRVQGALRSPRQSMAVNRIRFVPQVKTSEFYRYSRQLRQEVDQALNYFHSVNEQPLVENKSTRIRSVRPQTAVFRGMIGHSMVNSKILLLHRPKVWWELEGPQVPLRPDCLAIVNNFAFLLGGEELGPDGEFHASSKVYRYDPRQNSWLRMADMSVPRSEFAVGVIGKFIYAVAGRTRDETFYSTERYDIAEDKWEFVDPYPVNKYGHEGTVLNGKLYITGGITSSSTSKQVCVFDPEREGPSEQRPRRTPVLTSCWENKSKMNYARCFHKMISHNGKLYVFGGVCVILRASFESQGCPSTEMYNPETDEWTILASMPIGRSGHGVAVLDKQIMVLGGLCYNGHYSDSILTFDPEENKWKEDEYPRMPCKLDGLQVCSLHFPDARLLLCPVSGSWRWACAVGAGASPAAQVTHNRADGQKFSTERYVTMANEARPCPCALGDRMDYGSLGEEIRIEHVDAYVVKPTSAPGKAVIVIQDIFGWQLPNTRYMADMLVVCPDFFVGKEPWSPSNDWSTFQLWLEDRKPTSINKEVDVVLKYLKDQCGAQRIGVVGFCWGGVASHYMALQYPEISAGVSVYGIIREKEDSYELKSPTLFIFGEKDPVITLEQVKGLETKLKERCSVDYQVKIFPNQTHGFVHRKREDINELDRPYILEAREDMGPSGPPVVPTHLDSTPVVPTRPNSTPVVPTRPDSTPVLSTMQ</sequence>
<dbReference type="Gene3D" id="3.30.710.10">
    <property type="entry name" value="Potassium Channel Kv1.1, Chain A"/>
    <property type="match status" value="1"/>
</dbReference>
<dbReference type="InterPro" id="IPR002925">
    <property type="entry name" value="Dienelactn_hydro"/>
</dbReference>
<comment type="caution">
    <text evidence="10">The sequence shown here is derived from an EMBL/GenBank/DDBJ whole genome shotgun (WGS) entry which is preliminary data.</text>
</comment>
<reference evidence="10" key="1">
    <citation type="submission" date="2023-03" db="EMBL/GenBank/DDBJ databases">
        <title>Electrophorus voltai genome.</title>
        <authorList>
            <person name="Bian C."/>
        </authorList>
    </citation>
    <scope>NUCLEOTIDE SEQUENCE</scope>
    <source>
        <strain evidence="10">CB-2022</strain>
        <tissue evidence="10">Muscle</tissue>
    </source>
</reference>
<dbReference type="Pfam" id="PF01344">
    <property type="entry name" value="Kelch_1"/>
    <property type="match status" value="3"/>
</dbReference>
<evidence type="ECO:0000256" key="1">
    <source>
        <dbReference type="ARBA" id="ARBA00004123"/>
    </source>
</evidence>
<comment type="pathway">
    <text evidence="2">Protein modification; protein ubiquitination.</text>
</comment>
<evidence type="ECO:0000313" key="10">
    <source>
        <dbReference type="EMBL" id="KAK1806230.1"/>
    </source>
</evidence>
<dbReference type="InterPro" id="IPR030597">
    <property type="entry name" value="BTB_POZ_KLHL15"/>
</dbReference>
<keyword evidence="5" id="KW-0677">Repeat</keyword>
<gene>
    <name evidence="10" type="ORF">P4O66_000013</name>
</gene>
<evidence type="ECO:0000259" key="9">
    <source>
        <dbReference type="PROSITE" id="PS50097"/>
    </source>
</evidence>
<dbReference type="Gene3D" id="3.40.50.1820">
    <property type="entry name" value="alpha/beta hydrolase"/>
    <property type="match status" value="1"/>
</dbReference>
<accession>A0AAD8ZWF1</accession>
<dbReference type="InterPro" id="IPR029058">
    <property type="entry name" value="AB_hydrolase_fold"/>
</dbReference>
<comment type="subcellular location">
    <subcellularLocation>
        <location evidence="1">Nucleus</location>
    </subcellularLocation>
</comment>
<dbReference type="InterPro" id="IPR047030">
    <property type="entry name" value="KLHL15_BACK"/>
</dbReference>
<evidence type="ECO:0000256" key="7">
    <source>
        <dbReference type="ARBA" id="ARBA00023242"/>
    </source>
</evidence>
<evidence type="ECO:0000256" key="6">
    <source>
        <dbReference type="ARBA" id="ARBA00022786"/>
    </source>
</evidence>
<evidence type="ECO:0000313" key="11">
    <source>
        <dbReference type="Proteomes" id="UP001239994"/>
    </source>
</evidence>
<feature type="compositionally biased region" description="Basic and acidic residues" evidence="8">
    <location>
        <begin position="1"/>
        <end position="14"/>
    </location>
</feature>
<dbReference type="SUPFAM" id="SSF117281">
    <property type="entry name" value="Kelch motif"/>
    <property type="match status" value="1"/>
</dbReference>
<protein>
    <recommendedName>
        <fullName evidence="3">Kelch-like protein 15</fullName>
    </recommendedName>
</protein>
<feature type="region of interest" description="Disordered" evidence="8">
    <location>
        <begin position="951"/>
        <end position="995"/>
    </location>
</feature>
<evidence type="ECO:0000256" key="3">
    <source>
        <dbReference type="ARBA" id="ARBA00019835"/>
    </source>
</evidence>
<dbReference type="InterPro" id="IPR006652">
    <property type="entry name" value="Kelch_1"/>
</dbReference>
<name>A0AAD8ZWF1_9TELE</name>
<feature type="compositionally biased region" description="Polar residues" evidence="8">
    <location>
        <begin position="974"/>
        <end position="995"/>
    </location>
</feature>
<dbReference type="InterPro" id="IPR011705">
    <property type="entry name" value="BACK"/>
</dbReference>
<dbReference type="SMART" id="SM00875">
    <property type="entry name" value="BACK"/>
    <property type="match status" value="1"/>
</dbReference>
<dbReference type="Pfam" id="PF07707">
    <property type="entry name" value="BACK"/>
    <property type="match status" value="1"/>
</dbReference>